<dbReference type="GO" id="GO:0008168">
    <property type="term" value="F:methyltransferase activity"/>
    <property type="evidence" value="ECO:0007669"/>
    <property type="project" value="UniProtKB-KW"/>
</dbReference>
<gene>
    <name evidence="3" type="ORF">GcLGCM259_2812</name>
</gene>
<keyword evidence="1 3" id="KW-0808">Transferase</keyword>
<evidence type="ECO:0000313" key="4">
    <source>
        <dbReference type="Proteomes" id="UP000307000"/>
    </source>
</evidence>
<dbReference type="CDD" id="cd02440">
    <property type="entry name" value="AdoMet_MTases"/>
    <property type="match status" value="1"/>
</dbReference>
<proteinExistence type="predicted"/>
<evidence type="ECO:0000259" key="2">
    <source>
        <dbReference type="Pfam" id="PF13649"/>
    </source>
</evidence>
<evidence type="ECO:0000256" key="1">
    <source>
        <dbReference type="ARBA" id="ARBA00022679"/>
    </source>
</evidence>
<dbReference type="InterPro" id="IPR041698">
    <property type="entry name" value="Methyltransf_25"/>
</dbReference>
<dbReference type="RefSeq" id="WP_138927026.1">
    <property type="nucleotide sequence ID" value="NZ_CP034412.1"/>
</dbReference>
<dbReference type="KEGG" id="gcr:GcLGCM259_2812"/>
<dbReference type="Proteomes" id="UP000307000">
    <property type="component" value="Chromosome"/>
</dbReference>
<accession>A0A5B7WX69</accession>
<dbReference type="Gene3D" id="3.40.50.150">
    <property type="entry name" value="Vaccinia Virus protein VP39"/>
    <property type="match status" value="1"/>
</dbReference>
<dbReference type="Pfam" id="PF13649">
    <property type="entry name" value="Methyltransf_25"/>
    <property type="match status" value="1"/>
</dbReference>
<name>A0A5B7WX69_9MICC</name>
<dbReference type="AlphaFoldDB" id="A0A5B7WX69"/>
<evidence type="ECO:0000313" key="3">
    <source>
        <dbReference type="EMBL" id="QCY48519.1"/>
    </source>
</evidence>
<dbReference type="PANTHER" id="PTHR43861:SF3">
    <property type="entry name" value="PUTATIVE (AFU_ORTHOLOGUE AFUA_2G14390)-RELATED"/>
    <property type="match status" value="1"/>
</dbReference>
<keyword evidence="4" id="KW-1185">Reference proteome</keyword>
<dbReference type="EMBL" id="CP034412">
    <property type="protein sequence ID" value="QCY48519.1"/>
    <property type="molecule type" value="Genomic_DNA"/>
</dbReference>
<dbReference type="GO" id="GO:0032259">
    <property type="term" value="P:methylation"/>
    <property type="evidence" value="ECO:0007669"/>
    <property type="project" value="UniProtKB-KW"/>
</dbReference>
<reference evidence="3 4" key="1">
    <citation type="submission" date="2018-12" db="EMBL/GenBank/DDBJ databases">
        <title>Complete Genome Sequence of Glutamicibacter creatinolyticus strain LGCM259,isolated from an abscess of a 12-year-old mare in Italy.</title>
        <authorList>
            <person name="Santos R.G."/>
            <person name="Silva A.L."/>
            <person name="Seyffert N."/>
            <person name="Castro T.L.P."/>
            <person name="Attili A.R."/>
            <person name="Rifici C."/>
            <person name="Mazzullo G."/>
            <person name="Brenig B."/>
            <person name="Venanzi F."/>
            <person name="Azevedo V."/>
        </authorList>
    </citation>
    <scope>NUCLEOTIDE SEQUENCE [LARGE SCALE GENOMIC DNA]</scope>
    <source>
        <strain evidence="3 4">LGCM 259</strain>
    </source>
</reference>
<sequence>MTQHSGEELVGKDFWESHYGRSERIWSGNVNSTLAAALKDLAPGSALDLGCGEGGDALWLAARGWQVTGVDISETAVARAREAAAEHGMSESTEFIAVDLAEWDDQREFDLVTLSFFQAPFDFQRAEIQRRATERVAVGGRIVVLSHGSHPSWAGPGAKGQGHAHHPAMPTVDDELRALGMPTAGWEVLRAELVQREVTGPEGQHATIDDVLVVARRS</sequence>
<protein>
    <submittedName>
        <fullName evidence="3">Class I SAM-dependent methyltransferase</fullName>
    </submittedName>
</protein>
<organism evidence="3 4">
    <name type="scientific">Glutamicibacter creatinolyticus</name>
    <dbReference type="NCBI Taxonomy" id="162496"/>
    <lineage>
        <taxon>Bacteria</taxon>
        <taxon>Bacillati</taxon>
        <taxon>Actinomycetota</taxon>
        <taxon>Actinomycetes</taxon>
        <taxon>Micrococcales</taxon>
        <taxon>Micrococcaceae</taxon>
        <taxon>Glutamicibacter</taxon>
    </lineage>
</organism>
<dbReference type="InterPro" id="IPR029063">
    <property type="entry name" value="SAM-dependent_MTases_sf"/>
</dbReference>
<keyword evidence="3" id="KW-0489">Methyltransferase</keyword>
<dbReference type="SUPFAM" id="SSF53335">
    <property type="entry name" value="S-adenosyl-L-methionine-dependent methyltransferases"/>
    <property type="match status" value="1"/>
</dbReference>
<feature type="domain" description="Methyltransferase" evidence="2">
    <location>
        <begin position="47"/>
        <end position="119"/>
    </location>
</feature>
<dbReference type="PANTHER" id="PTHR43861">
    <property type="entry name" value="TRANS-ACONITATE 2-METHYLTRANSFERASE-RELATED"/>
    <property type="match status" value="1"/>
</dbReference>